<dbReference type="Proteomes" id="UP001165586">
    <property type="component" value="Unassembled WGS sequence"/>
</dbReference>
<dbReference type="EMBL" id="JANLCJ010000439">
    <property type="protein sequence ID" value="MCS5737131.1"/>
    <property type="molecule type" value="Genomic_DNA"/>
</dbReference>
<organism evidence="1 2">
    <name type="scientific">Herbiconiux daphne</name>
    <dbReference type="NCBI Taxonomy" id="2970914"/>
    <lineage>
        <taxon>Bacteria</taxon>
        <taxon>Bacillati</taxon>
        <taxon>Actinomycetota</taxon>
        <taxon>Actinomycetes</taxon>
        <taxon>Micrococcales</taxon>
        <taxon>Microbacteriaceae</taxon>
        <taxon>Herbiconiux</taxon>
    </lineage>
</organism>
<protein>
    <submittedName>
        <fullName evidence="1">Uncharacterized protein</fullName>
    </submittedName>
</protein>
<dbReference type="RefSeq" id="WP_259543452.1">
    <property type="nucleotide sequence ID" value="NZ_JANLCJ010000439.1"/>
</dbReference>
<evidence type="ECO:0000313" key="1">
    <source>
        <dbReference type="EMBL" id="MCS5737131.1"/>
    </source>
</evidence>
<sequence length="216" mass="23154">YPNDPLIPGGVYTWGFVNAHNSGDPEAFNRGLRDPHTIPTWTIPTVNGVRFTGSSNRETMTATVAPTAAGLTNPATISITLRNRNGTPEVSNSQSNTFTVARPVFTAVSHNTYIGQEFKIANLSVPDAYGRIQPIAISVLGTGAFMTTRVDPLTGDIFATGVANVTDQALTVQLNYKAPGVDTLQTLTFLIKVSVSEMIRFRAGEGMAGDPLTYYK</sequence>
<feature type="non-terminal residue" evidence="1">
    <location>
        <position position="1"/>
    </location>
</feature>
<keyword evidence="2" id="KW-1185">Reference proteome</keyword>
<evidence type="ECO:0000313" key="2">
    <source>
        <dbReference type="Proteomes" id="UP001165586"/>
    </source>
</evidence>
<gene>
    <name evidence="1" type="ORF">N1032_25725</name>
</gene>
<accession>A0ABT2HAZ1</accession>
<comment type="caution">
    <text evidence="1">The sequence shown here is derived from an EMBL/GenBank/DDBJ whole genome shotgun (WGS) entry which is preliminary data.</text>
</comment>
<name>A0ABT2HAZ1_9MICO</name>
<reference evidence="1" key="1">
    <citation type="submission" date="2022-08" db="EMBL/GenBank/DDBJ databases">
        <authorList>
            <person name="Deng Y."/>
            <person name="Han X.-F."/>
            <person name="Zhang Y.-Q."/>
        </authorList>
    </citation>
    <scope>NUCLEOTIDE SEQUENCE</scope>
    <source>
        <strain evidence="1">CPCC 203386</strain>
    </source>
</reference>
<proteinExistence type="predicted"/>